<keyword evidence="2" id="KW-1185">Reference proteome</keyword>
<dbReference type="SUPFAM" id="SSF56112">
    <property type="entry name" value="Protein kinase-like (PK-like)"/>
    <property type="match status" value="1"/>
</dbReference>
<comment type="caution">
    <text evidence="1">The sequence shown here is derived from an EMBL/GenBank/DDBJ whole genome shotgun (WGS) entry which is preliminary data.</text>
</comment>
<evidence type="ECO:0000313" key="1">
    <source>
        <dbReference type="EMBL" id="PXX89315.1"/>
    </source>
</evidence>
<gene>
    <name evidence="1" type="ORF">DIT71_15550</name>
</gene>
<name>A0A2V3ZH67_9GAMM</name>
<reference evidence="2" key="1">
    <citation type="submission" date="2018-05" db="EMBL/GenBank/DDBJ databases">
        <authorList>
            <person name="Lu D."/>
        </authorList>
    </citation>
    <scope>NUCLEOTIDE SEQUENCE [LARGE SCALE GENOMIC DNA]</scope>
    <source>
        <strain evidence="2">F01</strain>
    </source>
</reference>
<reference evidence="1 2" key="2">
    <citation type="submission" date="2018-06" db="EMBL/GenBank/DDBJ databases">
        <title>Marinobactersediminissp. nov, a moderately halophilic bacterium isolated from marine solar saltern.</title>
        <authorList>
            <person name="Zhang Y."/>
        </authorList>
    </citation>
    <scope>NUCLEOTIDE SEQUENCE [LARGE SCALE GENOMIC DNA]</scope>
    <source>
        <strain evidence="1 2">F01</strain>
    </source>
</reference>
<proteinExistence type="predicted"/>
<sequence>MNRSVQSPPAWHPDEISFLEQEGALAPGINAIPLERVRERWIHRTLREVFLSPTGYVAKRYCHFPGRKDYRKVWQREHRALVRLRGLNVPQSAGFITVQHSANVTGILHVRSLLPGSGVQWRSNSDIERLADLLSSFHSRLVVTLDPQKENFIFTSLRDRDIGFIDFGRARVFHSRNPLMLFNIGKELAKLGIEGGLTEPQFAAFIGHYDKKTTYSRGQKAIISASMRYWQRRHNRRLKQTKNH</sequence>
<protein>
    <submittedName>
        <fullName evidence="1">Uncharacterized protein</fullName>
    </submittedName>
</protein>
<dbReference type="Proteomes" id="UP000253987">
    <property type="component" value="Unassembled WGS sequence"/>
</dbReference>
<organism evidence="1 2">
    <name type="scientific">Marinobacter vulgaris</name>
    <dbReference type="NCBI Taxonomy" id="1928331"/>
    <lineage>
        <taxon>Bacteria</taxon>
        <taxon>Pseudomonadati</taxon>
        <taxon>Pseudomonadota</taxon>
        <taxon>Gammaproteobacteria</taxon>
        <taxon>Pseudomonadales</taxon>
        <taxon>Marinobacteraceae</taxon>
        <taxon>Marinobacter</taxon>
    </lineage>
</organism>
<dbReference type="InterPro" id="IPR011009">
    <property type="entry name" value="Kinase-like_dom_sf"/>
</dbReference>
<evidence type="ECO:0000313" key="2">
    <source>
        <dbReference type="Proteomes" id="UP000253987"/>
    </source>
</evidence>
<dbReference type="AlphaFoldDB" id="A0A2V3ZH67"/>
<accession>A0A2V3ZH67</accession>
<dbReference type="EMBL" id="QFWX01000007">
    <property type="protein sequence ID" value="PXX89315.1"/>
    <property type="molecule type" value="Genomic_DNA"/>
</dbReference>